<proteinExistence type="predicted"/>
<dbReference type="SUPFAM" id="SSF143100">
    <property type="entry name" value="TTHA1013/TTHA0281-like"/>
    <property type="match status" value="1"/>
</dbReference>
<sequence length="73" mass="8063">MGVQPRRDNNSDTITVTRSGDWYVAKDEATGVASQGETKIEAIENLAEALELHTRPEPEDSDGEIEESTAPWF</sequence>
<dbReference type="EMBL" id="REFZ01000005">
    <property type="protein sequence ID" value="RQH01021.1"/>
    <property type="molecule type" value="Genomic_DNA"/>
</dbReference>
<dbReference type="AlphaFoldDB" id="A0A3N6MT52"/>
<accession>A0A3N6MT52</accession>
<dbReference type="Gene3D" id="3.30.160.250">
    <property type="match status" value="1"/>
</dbReference>
<evidence type="ECO:0000313" key="3">
    <source>
        <dbReference type="Proteomes" id="UP000281431"/>
    </source>
</evidence>
<reference evidence="2 3" key="1">
    <citation type="submission" date="2018-10" db="EMBL/GenBank/DDBJ databases">
        <title>Natrarchaeobius chitinivorans gen. nov., sp. nov., and Natrarchaeobius haloalkaliphilus sp. nov., alkaliphilic, chitin-utilizing haloarchaea from hypersaline alkaline lakes.</title>
        <authorList>
            <person name="Sorokin D.Y."/>
            <person name="Elcheninov A.G."/>
            <person name="Kostrikina N.A."/>
            <person name="Bale N.J."/>
            <person name="Sinninghe Damste J.S."/>
            <person name="Khijniak T.V."/>
            <person name="Kublanov I.V."/>
            <person name="Toshchakov S.V."/>
        </authorList>
    </citation>
    <scope>NUCLEOTIDE SEQUENCE [LARGE SCALE GENOMIC DNA]</scope>
    <source>
        <strain evidence="2 3">AArcht7</strain>
    </source>
</reference>
<evidence type="ECO:0000313" key="2">
    <source>
        <dbReference type="EMBL" id="RQH01021.1"/>
    </source>
</evidence>
<evidence type="ECO:0000256" key="1">
    <source>
        <dbReference type="SAM" id="MobiDB-lite"/>
    </source>
</evidence>
<feature type="region of interest" description="Disordered" evidence="1">
    <location>
        <begin position="53"/>
        <end position="73"/>
    </location>
</feature>
<name>A0A3N6MT52_NATCH</name>
<keyword evidence="3" id="KW-1185">Reference proteome</keyword>
<gene>
    <name evidence="2" type="ORF">EA472_09985</name>
</gene>
<protein>
    <submittedName>
        <fullName evidence="2">Type II toxin-antitoxin system HicB family antitoxin</fullName>
    </submittedName>
</protein>
<dbReference type="Pfam" id="PF24113">
    <property type="entry name" value="DUF7387"/>
    <property type="match status" value="1"/>
</dbReference>
<organism evidence="2 3">
    <name type="scientific">Natrarchaeobius chitinivorans</name>
    <dbReference type="NCBI Taxonomy" id="1679083"/>
    <lineage>
        <taxon>Archaea</taxon>
        <taxon>Methanobacteriati</taxon>
        <taxon>Methanobacteriota</taxon>
        <taxon>Stenosarchaea group</taxon>
        <taxon>Halobacteria</taxon>
        <taxon>Halobacteriales</taxon>
        <taxon>Natrialbaceae</taxon>
        <taxon>Natrarchaeobius</taxon>
    </lineage>
</organism>
<dbReference type="Proteomes" id="UP000281431">
    <property type="component" value="Unassembled WGS sequence"/>
</dbReference>
<dbReference type="OrthoDB" id="186878at2157"/>
<dbReference type="InterPro" id="IPR035069">
    <property type="entry name" value="TTHA1013/TTHA0281-like"/>
</dbReference>
<comment type="caution">
    <text evidence="2">The sequence shown here is derived from an EMBL/GenBank/DDBJ whole genome shotgun (WGS) entry which is preliminary data.</text>
</comment>
<dbReference type="InterPro" id="IPR055811">
    <property type="entry name" value="DUF7387"/>
</dbReference>